<dbReference type="GO" id="GO:0043130">
    <property type="term" value="F:ubiquitin binding"/>
    <property type="evidence" value="ECO:0007669"/>
    <property type="project" value="InterPro"/>
</dbReference>
<dbReference type="STRING" id="92696.A0A4R0RNM3"/>
<dbReference type="SUPFAM" id="SSF50044">
    <property type="entry name" value="SH3-domain"/>
    <property type="match status" value="3"/>
</dbReference>
<dbReference type="InterPro" id="IPR035800">
    <property type="entry name" value="Sla1_SH3_1"/>
</dbReference>
<evidence type="ECO:0000256" key="7">
    <source>
        <dbReference type="ARBA" id="ARBA00022490"/>
    </source>
</evidence>
<feature type="region of interest" description="Disordered" evidence="15">
    <location>
        <begin position="396"/>
        <end position="532"/>
    </location>
</feature>
<feature type="compositionally biased region" description="Polar residues" evidence="15">
    <location>
        <begin position="1088"/>
        <end position="1099"/>
    </location>
</feature>
<evidence type="ECO:0000256" key="2">
    <source>
        <dbReference type="ARBA" id="ARBA00004134"/>
    </source>
</evidence>
<feature type="compositionally biased region" description="Low complexity" evidence="15">
    <location>
        <begin position="415"/>
        <end position="429"/>
    </location>
</feature>
<keyword evidence="8" id="KW-0254">Endocytosis</keyword>
<comment type="similarity">
    <text evidence="4">Belongs to the SLA1 family.</text>
</comment>
<keyword evidence="12" id="KW-0009">Actin-binding</keyword>
<comment type="caution">
    <text evidence="17">The sequence shown here is derived from an EMBL/GenBank/DDBJ whole genome shotgun (WGS) entry which is preliminary data.</text>
</comment>
<dbReference type="Gene3D" id="1.10.150.50">
    <property type="entry name" value="Transcription Factor, Ets-1"/>
    <property type="match status" value="1"/>
</dbReference>
<dbReference type="Pfam" id="PF24081">
    <property type="entry name" value="PH_SLA1"/>
    <property type="match status" value="1"/>
</dbReference>
<feature type="compositionally biased region" description="Polar residues" evidence="15">
    <location>
        <begin position="1037"/>
        <end position="1050"/>
    </location>
</feature>
<dbReference type="GO" id="GO:0006897">
    <property type="term" value="P:endocytosis"/>
    <property type="evidence" value="ECO:0007669"/>
    <property type="project" value="UniProtKB-KW"/>
</dbReference>
<evidence type="ECO:0000256" key="15">
    <source>
        <dbReference type="SAM" id="MobiDB-lite"/>
    </source>
</evidence>
<dbReference type="AlphaFoldDB" id="A0A4R0RNM3"/>
<dbReference type="Proteomes" id="UP000292702">
    <property type="component" value="Unassembled WGS sequence"/>
</dbReference>
<feature type="compositionally biased region" description="Polar residues" evidence="15">
    <location>
        <begin position="813"/>
        <end position="827"/>
    </location>
</feature>
<feature type="domain" description="SH3" evidence="16">
    <location>
        <begin position="338"/>
        <end position="398"/>
    </location>
</feature>
<dbReference type="InterPro" id="IPR036028">
    <property type="entry name" value="SH3-like_dom_sf"/>
</dbReference>
<feature type="compositionally biased region" description="Basic and acidic residues" evidence="15">
    <location>
        <begin position="465"/>
        <end position="502"/>
    </location>
</feature>
<feature type="compositionally biased region" description="Low complexity" evidence="15">
    <location>
        <begin position="1121"/>
        <end position="1130"/>
    </location>
</feature>
<feature type="compositionally biased region" description="Pro residues" evidence="15">
    <location>
        <begin position="909"/>
        <end position="924"/>
    </location>
</feature>
<evidence type="ECO:0000256" key="5">
    <source>
        <dbReference type="ARBA" id="ARBA00020357"/>
    </source>
</evidence>
<dbReference type="GO" id="GO:0005886">
    <property type="term" value="C:plasma membrane"/>
    <property type="evidence" value="ECO:0007669"/>
    <property type="project" value="UniProtKB-SubCell"/>
</dbReference>
<gene>
    <name evidence="17" type="primary">SLA1</name>
    <name evidence="17" type="ORF">EIP91_003481</name>
</gene>
<dbReference type="GO" id="GO:0003779">
    <property type="term" value="F:actin binding"/>
    <property type="evidence" value="ECO:0007669"/>
    <property type="project" value="UniProtKB-KW"/>
</dbReference>
<dbReference type="SMART" id="SM00326">
    <property type="entry name" value="SH3"/>
    <property type="match status" value="3"/>
</dbReference>
<feature type="region of interest" description="Disordered" evidence="15">
    <location>
        <begin position="682"/>
        <end position="887"/>
    </location>
</feature>
<feature type="domain" description="SH3" evidence="16">
    <location>
        <begin position="72"/>
        <end position="132"/>
    </location>
</feature>
<organism evidence="17 18">
    <name type="scientific">Steccherinum ochraceum</name>
    <dbReference type="NCBI Taxonomy" id="92696"/>
    <lineage>
        <taxon>Eukaryota</taxon>
        <taxon>Fungi</taxon>
        <taxon>Dikarya</taxon>
        <taxon>Basidiomycota</taxon>
        <taxon>Agaricomycotina</taxon>
        <taxon>Agaricomycetes</taxon>
        <taxon>Polyporales</taxon>
        <taxon>Steccherinaceae</taxon>
        <taxon>Steccherinum</taxon>
    </lineage>
</organism>
<name>A0A4R0RNM3_9APHY</name>
<feature type="compositionally biased region" description="Polar residues" evidence="15">
    <location>
        <begin position="1139"/>
        <end position="1149"/>
    </location>
</feature>
<dbReference type="CDD" id="cd11773">
    <property type="entry name" value="SH3_Sla1p_1"/>
    <property type="match status" value="1"/>
</dbReference>
<dbReference type="Pfam" id="PF08226">
    <property type="entry name" value="DUF1720"/>
    <property type="match status" value="1"/>
</dbReference>
<feature type="compositionally biased region" description="Low complexity" evidence="15">
    <location>
        <begin position="1012"/>
        <end position="1035"/>
    </location>
</feature>
<feature type="compositionally biased region" description="Pro residues" evidence="15">
    <location>
        <begin position="833"/>
        <end position="849"/>
    </location>
</feature>
<dbReference type="GO" id="GO:0010008">
    <property type="term" value="C:endosome membrane"/>
    <property type="evidence" value="ECO:0007669"/>
    <property type="project" value="UniProtKB-SubCell"/>
</dbReference>
<dbReference type="GO" id="GO:0042802">
    <property type="term" value="F:identical protein binding"/>
    <property type="evidence" value="ECO:0007669"/>
    <property type="project" value="InterPro"/>
</dbReference>
<feature type="compositionally biased region" description="Low complexity" evidence="15">
    <location>
        <begin position="791"/>
        <end position="802"/>
    </location>
</feature>
<dbReference type="OrthoDB" id="5971719at2759"/>
<evidence type="ECO:0000256" key="12">
    <source>
        <dbReference type="ARBA" id="ARBA00023203"/>
    </source>
</evidence>
<feature type="region of interest" description="Disordered" evidence="15">
    <location>
        <begin position="583"/>
        <end position="618"/>
    </location>
</feature>
<proteinExistence type="inferred from homology"/>
<feature type="compositionally biased region" description="Basic and acidic residues" evidence="15">
    <location>
        <begin position="688"/>
        <end position="716"/>
    </location>
</feature>
<feature type="domain" description="SH3" evidence="16">
    <location>
        <begin position="6"/>
        <end position="70"/>
    </location>
</feature>
<keyword evidence="10" id="KW-0967">Endosome</keyword>
<feature type="compositionally biased region" description="Basic and acidic residues" evidence="15">
    <location>
        <begin position="430"/>
        <end position="457"/>
    </location>
</feature>
<evidence type="ECO:0000256" key="3">
    <source>
        <dbReference type="ARBA" id="ARBA00004413"/>
    </source>
</evidence>
<evidence type="ECO:0000256" key="9">
    <source>
        <dbReference type="ARBA" id="ARBA00022737"/>
    </source>
</evidence>
<evidence type="ECO:0000256" key="1">
    <source>
        <dbReference type="ARBA" id="ARBA00004125"/>
    </source>
</evidence>
<feature type="compositionally biased region" description="Gly residues" evidence="15">
    <location>
        <begin position="1172"/>
        <end position="1187"/>
    </location>
</feature>
<dbReference type="EMBL" id="RWJN01000021">
    <property type="protein sequence ID" value="TCD70400.1"/>
    <property type="molecule type" value="Genomic_DNA"/>
</dbReference>
<evidence type="ECO:0000256" key="14">
    <source>
        <dbReference type="PROSITE-ProRule" id="PRU00192"/>
    </source>
</evidence>
<feature type="compositionally biased region" description="Polar residues" evidence="15">
    <location>
        <begin position="760"/>
        <end position="773"/>
    </location>
</feature>
<feature type="region of interest" description="Disordered" evidence="15">
    <location>
        <begin position="266"/>
        <end position="345"/>
    </location>
</feature>
<dbReference type="PANTHER" id="PTHR15735:SF12">
    <property type="entry name" value="CDC42-INTERACTING PROTEIN 4, ISOFORM B"/>
    <property type="match status" value="1"/>
</dbReference>
<sequence>MSSEESYLAVLKASYDYDPQPDAEDEIALKEDQLLLLIERTDDDWWKVKVKTGDEEEGPTGLVPAAYVEPATHSAVVKALYDYEAAQPGELTVKEDDELLVFEKDEDWWLVSLGEGGKAGYVPGNYCGDGSEDDGAAPSTSTGLLASQIVIPDSPPRPAYVDPADRVASNKAQADDIKTWSISEVDKKGKKKKGTLGVGNGAIFFASESDKTPVQKWQTADVSHFKVEKSKHVHIDISGTDAISLHFHAGTKDVAEEIITKLESSRALSKASSSPPPAALQQPQEPIERPRSSAKSVHFDQSEPEIIPPPEQDDGDDDEPEPEPEPHHVQHDEPIDTSDGDPAMVLYDFTADGEDELSVKEGEALLVLERDSDEWWKVRNSDGLEGVVPASYVELLPGANGAPHGDEDDEEDDTAALASEAAAAAAASAEAERAEAERKAAATAEKERKKQEAEHRAKMAAAAAEADRRRREQERERQKEKEKERAARASVEDERVKKEEHSKRKSNGDSSSSRGSVDKRGPPTGDVRTWHDRTGQFRVDAAFLGFANGKLRLHKVNGVVIEVPAEKMSAEDLKYVEAWSARSTAVKSDDDDEPLEHRRKSLQPKAKETNRPSPPKKGPTVDWFDFFLSAGCDVDDCTRYASSFERDKIDESILPDITDSTMRSLGLREGDIIRVQKAIAQRNPVKQDLSHDKAKQDQMRRDEEIARQLQAEEHGAKRGQAPNLFAGGPNGALKNSVRRGRPQPSKSLPPSAVDLGAISTAGSQIQRGSTPLISSPGSTPPSATSPPPVQAPSRSSSAVPAATSGFDDDAWTNRPSSTKPLAPSSHTVAPRAPSAPPAPPPAAPTPPIAQPALVPAAAPVPAQIAHAASSPPATTLPPAQSTGNSLAKTTEADVFDQLARLSQLRVTAPAPPVPSPSAVSPPPRGFSQGMGMGSSPAPMAQHLQAQATGMFQPQQQQQQIGPRGPYAPIPANQGLLQPLVPTSTGFNNFVPTRPQSTPTTFQSQPFQQQPSFLSAQPTGFGGPQPTQPLLSQPTGFSGPTQQFMPQQPTGFVSAPMLPQATGIPNGGFGGYGGGMNNVPPMPPLPTGSSFGSIQSNPTGFNPGFGQSPFNNPIPSPPQPQSPQNNTNPANIFAAMKSGTFASDNSNAPQASDKYDALRPNPMPLTAQSTGWGYQGMNGMPGGYGYQR</sequence>
<evidence type="ECO:0000259" key="16">
    <source>
        <dbReference type="PROSITE" id="PS50002"/>
    </source>
</evidence>
<evidence type="ECO:0000256" key="6">
    <source>
        <dbReference type="ARBA" id="ARBA00022443"/>
    </source>
</evidence>
<evidence type="ECO:0000256" key="10">
    <source>
        <dbReference type="ARBA" id="ARBA00022753"/>
    </source>
</evidence>
<dbReference type="Pfam" id="PF14604">
    <property type="entry name" value="SH3_9"/>
    <property type="match status" value="1"/>
</dbReference>
<evidence type="ECO:0000256" key="13">
    <source>
        <dbReference type="ARBA" id="ARBA00023212"/>
    </source>
</evidence>
<evidence type="ECO:0000313" key="18">
    <source>
        <dbReference type="Proteomes" id="UP000292702"/>
    </source>
</evidence>
<feature type="compositionally biased region" description="Pro residues" evidence="15">
    <location>
        <begin position="1111"/>
        <end position="1120"/>
    </location>
</feature>
<feature type="compositionally biased region" description="Low complexity" evidence="15">
    <location>
        <begin position="266"/>
        <end position="285"/>
    </location>
</feature>
<keyword evidence="13" id="KW-0206">Cytoskeleton</keyword>
<keyword evidence="7" id="KW-0963">Cytoplasm</keyword>
<dbReference type="CDD" id="cd00174">
    <property type="entry name" value="SH3"/>
    <property type="match status" value="1"/>
</dbReference>
<dbReference type="PANTHER" id="PTHR15735">
    <property type="entry name" value="FCH AND DOUBLE SH3 DOMAINS PROTEIN"/>
    <property type="match status" value="1"/>
</dbReference>
<evidence type="ECO:0000256" key="4">
    <source>
        <dbReference type="ARBA" id="ARBA00007948"/>
    </source>
</evidence>
<comment type="subcellular location">
    <subcellularLocation>
        <location evidence="3">Cell membrane</location>
        <topology evidence="3">Peripheral membrane protein</topology>
        <orientation evidence="3">Cytoplasmic side</orientation>
    </subcellularLocation>
    <subcellularLocation>
        <location evidence="2">Cytoplasm</location>
        <location evidence="2">Cytoskeleton</location>
        <location evidence="2">Actin patch</location>
    </subcellularLocation>
    <subcellularLocation>
        <location evidence="1">Endosome membrane</location>
        <topology evidence="1">Peripheral membrane protein</topology>
        <orientation evidence="1">Cytoplasmic side</orientation>
    </subcellularLocation>
</comment>
<feature type="region of interest" description="Disordered" evidence="15">
    <location>
        <begin position="1012"/>
        <end position="1058"/>
    </location>
</feature>
<reference evidence="17 18" key="1">
    <citation type="submission" date="2018-11" db="EMBL/GenBank/DDBJ databases">
        <title>Genome assembly of Steccherinum ochraceum LE-BIN_3174, the white-rot fungus of the Steccherinaceae family (The Residual Polyporoid clade, Polyporales, Basidiomycota).</title>
        <authorList>
            <person name="Fedorova T.V."/>
            <person name="Glazunova O.A."/>
            <person name="Landesman E.O."/>
            <person name="Moiseenko K.V."/>
            <person name="Psurtseva N.V."/>
            <person name="Savinova O.S."/>
            <person name="Shakhova N.V."/>
            <person name="Tyazhelova T.V."/>
            <person name="Vasina D.V."/>
        </authorList>
    </citation>
    <scope>NUCLEOTIDE SEQUENCE [LARGE SCALE GENOMIC DNA]</scope>
    <source>
        <strain evidence="17 18">LE-BIN_3174</strain>
    </source>
</reference>
<dbReference type="InterPro" id="IPR001452">
    <property type="entry name" value="SH3_domain"/>
</dbReference>
<dbReference type="InterPro" id="IPR056996">
    <property type="entry name" value="PH_SLA1"/>
</dbReference>
<dbReference type="InterPro" id="IPR013761">
    <property type="entry name" value="SAM/pointed_sf"/>
</dbReference>
<dbReference type="InterPro" id="IPR013182">
    <property type="entry name" value="DUF1720"/>
</dbReference>
<dbReference type="Pfam" id="PF00018">
    <property type="entry name" value="SH3_1"/>
    <property type="match status" value="2"/>
</dbReference>
<keyword evidence="9" id="KW-0677">Repeat</keyword>
<feature type="compositionally biased region" description="Basic and acidic residues" evidence="15">
    <location>
        <begin position="286"/>
        <end position="301"/>
    </location>
</feature>
<keyword evidence="11" id="KW-0472">Membrane</keyword>
<keyword evidence="6 14" id="KW-0728">SH3 domain</keyword>
<dbReference type="GO" id="GO:0030479">
    <property type="term" value="C:actin cortical patch"/>
    <property type="evidence" value="ECO:0007669"/>
    <property type="project" value="UniProtKB-SubCell"/>
</dbReference>
<feature type="compositionally biased region" description="Acidic residues" evidence="15">
    <location>
        <begin position="311"/>
        <end position="323"/>
    </location>
</feature>
<dbReference type="InterPro" id="IPR007131">
    <property type="entry name" value="SHD1"/>
</dbReference>
<feature type="compositionally biased region" description="Basic and acidic residues" evidence="15">
    <location>
        <begin position="324"/>
        <end position="334"/>
    </location>
</feature>
<dbReference type="Gene3D" id="2.30.30.700">
    <property type="entry name" value="SLA1 homology domain 1"/>
    <property type="match status" value="1"/>
</dbReference>
<keyword evidence="18" id="KW-1185">Reference proteome</keyword>
<evidence type="ECO:0000256" key="11">
    <source>
        <dbReference type="ARBA" id="ARBA00023136"/>
    </source>
</evidence>
<dbReference type="Pfam" id="PF03983">
    <property type="entry name" value="SHD1"/>
    <property type="match status" value="1"/>
</dbReference>
<accession>A0A4R0RNM3</accession>
<feature type="region of interest" description="Disordered" evidence="15">
    <location>
        <begin position="1074"/>
        <end position="1187"/>
    </location>
</feature>
<feature type="compositionally biased region" description="Low complexity" evidence="15">
    <location>
        <begin position="850"/>
        <end position="882"/>
    </location>
</feature>
<dbReference type="PROSITE" id="PS50002">
    <property type="entry name" value="SH3"/>
    <property type="match status" value="3"/>
</dbReference>
<dbReference type="GO" id="GO:0030674">
    <property type="term" value="F:protein-macromolecule adaptor activity"/>
    <property type="evidence" value="ECO:0007669"/>
    <property type="project" value="InterPro"/>
</dbReference>
<evidence type="ECO:0000313" key="17">
    <source>
        <dbReference type="EMBL" id="TCD70400.1"/>
    </source>
</evidence>
<dbReference type="Gene3D" id="2.30.30.40">
    <property type="entry name" value="SH3 Domains"/>
    <property type="match status" value="3"/>
</dbReference>
<protein>
    <recommendedName>
        <fullName evidence="5">Actin cytoskeleton-regulatory complex protein SLA1</fullName>
    </recommendedName>
</protein>
<feature type="region of interest" description="Disordered" evidence="15">
    <location>
        <begin position="908"/>
        <end position="936"/>
    </location>
</feature>
<evidence type="ECO:0000256" key="8">
    <source>
        <dbReference type="ARBA" id="ARBA00022583"/>
    </source>
</evidence>